<dbReference type="GeneID" id="92816695"/>
<evidence type="ECO:0000313" key="3">
    <source>
        <dbReference type="Proteomes" id="UP000006008"/>
    </source>
</evidence>
<dbReference type="Proteomes" id="UP000006008">
    <property type="component" value="Unassembled WGS sequence"/>
</dbReference>
<dbReference type="AlphaFoldDB" id="G5H5R3"/>
<reference evidence="2 3" key="1">
    <citation type="submission" date="2011-08" db="EMBL/GenBank/DDBJ databases">
        <title>The Genome Sequence of Alistipes indistinctus YIT 12060.</title>
        <authorList>
            <consortium name="The Broad Institute Genome Sequencing Platform"/>
            <person name="Earl A."/>
            <person name="Ward D."/>
            <person name="Feldgarden M."/>
            <person name="Gevers D."/>
            <person name="Morotomi M."/>
            <person name="Young S.K."/>
            <person name="Zeng Q."/>
            <person name="Gargeya S."/>
            <person name="Fitzgerald M."/>
            <person name="Haas B."/>
            <person name="Abouelleil A."/>
            <person name="Alvarado L."/>
            <person name="Arachchi H.M."/>
            <person name="Berlin A."/>
            <person name="Brown A."/>
            <person name="Chapman S.B."/>
            <person name="Chen Z."/>
            <person name="Dunbar C."/>
            <person name="Freedman E."/>
            <person name="Gearin G."/>
            <person name="Gellesch M."/>
            <person name="Goldberg J."/>
            <person name="Griggs A."/>
            <person name="Gujja S."/>
            <person name="Heiman D."/>
            <person name="Howarth C."/>
            <person name="Larson L."/>
            <person name="Lui A."/>
            <person name="MacDonald P.J.P."/>
            <person name="Montmayeur A."/>
            <person name="Murphy C."/>
            <person name="Neiman D."/>
            <person name="Pearson M."/>
            <person name="Priest M."/>
            <person name="Roberts A."/>
            <person name="Saif S."/>
            <person name="Shea T."/>
            <person name="Shenoy N."/>
            <person name="Sisk P."/>
            <person name="Stolte C."/>
            <person name="Sykes S."/>
            <person name="Wortman J."/>
            <person name="Nusbaum C."/>
            <person name="Birren B."/>
        </authorList>
    </citation>
    <scope>NUCLEOTIDE SEQUENCE [LARGE SCALE GENOMIC DNA]</scope>
    <source>
        <strain evidence="2 3">YIT 12060</strain>
    </source>
</reference>
<dbReference type="eggNOG" id="COG4733">
    <property type="taxonomic scope" value="Bacteria"/>
</dbReference>
<comment type="caution">
    <text evidence="2">The sequence shown here is derived from an EMBL/GenBank/DDBJ whole genome shotgun (WGS) entry which is preliminary data.</text>
</comment>
<dbReference type="PATRIC" id="fig|742725.3.peg.312"/>
<gene>
    <name evidence="2" type="ORF">HMPREF9450_00273</name>
</gene>
<feature type="region of interest" description="Disordered" evidence="1">
    <location>
        <begin position="175"/>
        <end position="205"/>
    </location>
</feature>
<dbReference type="Gene3D" id="2.60.40.10">
    <property type="entry name" value="Immunoglobulins"/>
    <property type="match status" value="1"/>
</dbReference>
<dbReference type="HOGENOM" id="CLU_1335199_0_0_10"/>
<sequence>MKPICIFLLVFLLLSGCEDIFEQDIEDASIEVIAPKNNTRTEAGTVTFLWRPLDGARSYRLTIVSPTFAGASRLVADTTLLADSAHRADRFTATLDTGNYQWSLQAANGAFRNKEQVYTLTVDPPQADEPSELPKPDQPSETEETDRESGSEETAIQAKSKNPTATIAQIIQAVQATPDVRVGSNVPATIHDKHDASGTDAGTRP</sequence>
<keyword evidence="3" id="KW-1185">Reference proteome</keyword>
<dbReference type="EMBL" id="ADLD01000003">
    <property type="protein sequence ID" value="EHB93502.1"/>
    <property type="molecule type" value="Genomic_DNA"/>
</dbReference>
<dbReference type="PROSITE" id="PS51257">
    <property type="entry name" value="PROKAR_LIPOPROTEIN"/>
    <property type="match status" value="1"/>
</dbReference>
<organism evidence="2 3">
    <name type="scientific">Alistipes indistinctus YIT 12060</name>
    <dbReference type="NCBI Taxonomy" id="742725"/>
    <lineage>
        <taxon>Bacteria</taxon>
        <taxon>Pseudomonadati</taxon>
        <taxon>Bacteroidota</taxon>
        <taxon>Bacteroidia</taxon>
        <taxon>Bacteroidales</taxon>
        <taxon>Rikenellaceae</taxon>
        <taxon>Alistipes</taxon>
    </lineage>
</organism>
<accession>G5H5R3</accession>
<feature type="region of interest" description="Disordered" evidence="1">
    <location>
        <begin position="123"/>
        <end position="163"/>
    </location>
</feature>
<dbReference type="STRING" id="742725.HMPREF9450_00273"/>
<proteinExistence type="predicted"/>
<dbReference type="InterPro" id="IPR013783">
    <property type="entry name" value="Ig-like_fold"/>
</dbReference>
<name>G5H5R3_9BACT</name>
<dbReference type="RefSeq" id="WP_009133079.1">
    <property type="nucleotide sequence ID" value="NZ_CP102250.1"/>
</dbReference>
<evidence type="ECO:0000313" key="2">
    <source>
        <dbReference type="EMBL" id="EHB93502.1"/>
    </source>
</evidence>
<feature type="compositionally biased region" description="Polar residues" evidence="1">
    <location>
        <begin position="152"/>
        <end position="163"/>
    </location>
</feature>
<dbReference type="OrthoDB" id="1121506at2"/>
<protein>
    <submittedName>
        <fullName evidence="2">Uncharacterized protein</fullName>
    </submittedName>
</protein>
<evidence type="ECO:0000256" key="1">
    <source>
        <dbReference type="SAM" id="MobiDB-lite"/>
    </source>
</evidence>